<feature type="region of interest" description="Disordered" evidence="1">
    <location>
        <begin position="222"/>
        <end position="270"/>
    </location>
</feature>
<accession>A0A0N4TAA0</accession>
<protein>
    <submittedName>
        <fullName evidence="4">CG10616</fullName>
    </submittedName>
</protein>
<sequence length="270" mass="28212">NIGDTNNNAAAAAARDAKISHIVSRQQQLFDNACNSAMGSPVPFTLSSPLTTPRSTPIPAASSTLGTPVPGVRIPSRGPLTDEEYSSIVQNVITASSGSSASADQALLKEVSNQFLNYFNENSRSPHNGTFPLQSSSDARSDSSASKIKAVKFTNEMISRTPILLAYLTHSNTSEELYCSISVPGVISLSTPPTNALITSQTPTATSPIADSTTSNEQLSMRALPDSTTNDLRQAGNRPSSSPTPSSRGGSTSSTSNSQSLSSPSEFIKK</sequence>
<reference evidence="2 3" key="2">
    <citation type="submission" date="2018-11" db="EMBL/GenBank/DDBJ databases">
        <authorList>
            <consortium name="Pathogen Informatics"/>
        </authorList>
    </citation>
    <scope>NUCLEOTIDE SEQUENCE [LARGE SCALE GENOMIC DNA]</scope>
</reference>
<name>A0A0N4TAA0_BRUPA</name>
<dbReference type="EMBL" id="UZAD01003188">
    <property type="protein sequence ID" value="VDN86287.1"/>
    <property type="molecule type" value="Genomic_DNA"/>
</dbReference>
<feature type="region of interest" description="Disordered" evidence="1">
    <location>
        <begin position="198"/>
        <end position="217"/>
    </location>
</feature>
<feature type="region of interest" description="Disordered" evidence="1">
    <location>
        <begin position="49"/>
        <end position="72"/>
    </location>
</feature>
<keyword evidence="3" id="KW-1185">Reference proteome</keyword>
<reference evidence="4" key="1">
    <citation type="submission" date="2017-02" db="UniProtKB">
        <authorList>
            <consortium name="WormBaseParasite"/>
        </authorList>
    </citation>
    <scope>IDENTIFICATION</scope>
</reference>
<evidence type="ECO:0000256" key="1">
    <source>
        <dbReference type="SAM" id="MobiDB-lite"/>
    </source>
</evidence>
<evidence type="ECO:0000313" key="2">
    <source>
        <dbReference type="EMBL" id="VDN86287.1"/>
    </source>
</evidence>
<evidence type="ECO:0000313" key="4">
    <source>
        <dbReference type="WBParaSite" id="BPAG_0000513701-mRNA-1"/>
    </source>
</evidence>
<dbReference type="AlphaFoldDB" id="A0A0N4TAA0"/>
<feature type="compositionally biased region" description="Low complexity" evidence="1">
    <location>
        <begin position="49"/>
        <end position="59"/>
    </location>
</feature>
<organism evidence="4">
    <name type="scientific">Brugia pahangi</name>
    <name type="common">Filarial nematode worm</name>
    <dbReference type="NCBI Taxonomy" id="6280"/>
    <lineage>
        <taxon>Eukaryota</taxon>
        <taxon>Metazoa</taxon>
        <taxon>Ecdysozoa</taxon>
        <taxon>Nematoda</taxon>
        <taxon>Chromadorea</taxon>
        <taxon>Rhabditida</taxon>
        <taxon>Spirurina</taxon>
        <taxon>Spiruromorpha</taxon>
        <taxon>Filarioidea</taxon>
        <taxon>Onchocercidae</taxon>
        <taxon>Brugia</taxon>
    </lineage>
</organism>
<dbReference type="Proteomes" id="UP000278627">
    <property type="component" value="Unassembled WGS sequence"/>
</dbReference>
<feature type="compositionally biased region" description="Low complexity" evidence="1">
    <location>
        <begin position="236"/>
        <end position="270"/>
    </location>
</feature>
<gene>
    <name evidence="2" type="ORF">BPAG_LOCUS5101</name>
</gene>
<dbReference type="WBParaSite" id="BPAG_0000513701-mRNA-1">
    <property type="protein sequence ID" value="BPAG_0000513701-mRNA-1"/>
    <property type="gene ID" value="BPAG_0000513701"/>
</dbReference>
<proteinExistence type="predicted"/>
<evidence type="ECO:0000313" key="3">
    <source>
        <dbReference type="Proteomes" id="UP000278627"/>
    </source>
</evidence>